<evidence type="ECO:0000256" key="1">
    <source>
        <dbReference type="ARBA" id="ARBA00022723"/>
    </source>
</evidence>
<keyword evidence="3 4" id="KW-0440">LIM domain</keyword>
<name>A0A5S6Q9V6_TRIMR</name>
<dbReference type="AlphaFoldDB" id="A0A5S6Q9V6"/>
<dbReference type="CDD" id="cd08368">
    <property type="entry name" value="LIM"/>
    <property type="match status" value="1"/>
</dbReference>
<dbReference type="GO" id="GO:0046872">
    <property type="term" value="F:metal ion binding"/>
    <property type="evidence" value="ECO:0007669"/>
    <property type="project" value="UniProtKB-KW"/>
</dbReference>
<reference evidence="8" key="1">
    <citation type="submission" date="2019-12" db="UniProtKB">
        <authorList>
            <consortium name="WormBaseParasite"/>
        </authorList>
    </citation>
    <scope>IDENTIFICATION</scope>
</reference>
<dbReference type="PROSITE" id="PS50023">
    <property type="entry name" value="LIM_DOMAIN_2"/>
    <property type="match status" value="1"/>
</dbReference>
<evidence type="ECO:0000256" key="2">
    <source>
        <dbReference type="ARBA" id="ARBA00022833"/>
    </source>
</evidence>
<feature type="region of interest" description="Disordered" evidence="5">
    <location>
        <begin position="1"/>
        <end position="26"/>
    </location>
</feature>
<feature type="domain" description="LIM zinc-binding" evidence="6">
    <location>
        <begin position="45"/>
        <end position="106"/>
    </location>
</feature>
<feature type="compositionally biased region" description="Low complexity" evidence="5">
    <location>
        <begin position="9"/>
        <end position="26"/>
    </location>
</feature>
<dbReference type="Proteomes" id="UP000046395">
    <property type="component" value="Unassembled WGS sequence"/>
</dbReference>
<evidence type="ECO:0000256" key="4">
    <source>
        <dbReference type="PROSITE-ProRule" id="PRU00125"/>
    </source>
</evidence>
<evidence type="ECO:0000259" key="6">
    <source>
        <dbReference type="PROSITE" id="PS50023"/>
    </source>
</evidence>
<keyword evidence="2 4" id="KW-0862">Zinc</keyword>
<dbReference type="Gene3D" id="2.10.110.10">
    <property type="entry name" value="Cysteine Rich Protein"/>
    <property type="match status" value="1"/>
</dbReference>
<proteinExistence type="predicted"/>
<organism evidence="7 8">
    <name type="scientific">Trichuris muris</name>
    <name type="common">Mouse whipworm</name>
    <dbReference type="NCBI Taxonomy" id="70415"/>
    <lineage>
        <taxon>Eukaryota</taxon>
        <taxon>Metazoa</taxon>
        <taxon>Ecdysozoa</taxon>
        <taxon>Nematoda</taxon>
        <taxon>Enoplea</taxon>
        <taxon>Dorylaimia</taxon>
        <taxon>Trichinellida</taxon>
        <taxon>Trichuridae</taxon>
        <taxon>Trichuris</taxon>
    </lineage>
</organism>
<keyword evidence="1 4" id="KW-0479">Metal-binding</keyword>
<dbReference type="InterPro" id="IPR001781">
    <property type="entry name" value="Znf_LIM"/>
</dbReference>
<evidence type="ECO:0000256" key="5">
    <source>
        <dbReference type="SAM" id="MobiDB-lite"/>
    </source>
</evidence>
<protein>
    <submittedName>
        <fullName evidence="8">LIM zinc-binding domain-containing protein</fullName>
    </submittedName>
</protein>
<sequence length="278" mass="31957">MGSRRKTTSDSSYVRRSSSDYSPPRSDISERVIYEALSATKHGLPVCPHCKQSVQGNLSAFVCWKFYHIDHIFCCMCNAQILEGDDCYDRDGFPACAKCYTGSYDVTCAVCDEPLGDCKPLPKVYFVWKGRIYCHDHIIVCIGPPPNILRTRMGKSIVNAEFGYRVKCDRICSYEANYVRRFPKDSRRWIHSAHLFECAKFSYFGTMESRRIINNKCRMKTCINSVMLETNLRRNKCCFGFSFAALWPNSRACKLPITQQSDPLPVNAYLSLVLFHRF</sequence>
<dbReference type="WBParaSite" id="TMUE_1000004091.1">
    <property type="protein sequence ID" value="TMUE_1000004091.1"/>
    <property type="gene ID" value="WBGene00290954"/>
</dbReference>
<evidence type="ECO:0000313" key="8">
    <source>
        <dbReference type="WBParaSite" id="TMUE_1000004091.1"/>
    </source>
</evidence>
<keyword evidence="7" id="KW-1185">Reference proteome</keyword>
<accession>A0A5S6Q9V6</accession>
<dbReference type="PROSITE" id="PS00478">
    <property type="entry name" value="LIM_DOMAIN_1"/>
    <property type="match status" value="1"/>
</dbReference>
<evidence type="ECO:0000256" key="3">
    <source>
        <dbReference type="ARBA" id="ARBA00023038"/>
    </source>
</evidence>
<evidence type="ECO:0000313" key="7">
    <source>
        <dbReference type="Proteomes" id="UP000046395"/>
    </source>
</evidence>